<protein>
    <submittedName>
        <fullName evidence="1">Uncharacterized protein</fullName>
    </submittedName>
</protein>
<proteinExistence type="predicted"/>
<accession>A0A165AZB6</accession>
<sequence>MAAKSSSPKTARHSTFAQPGLRYASFASRLERLEYCRTNLALDKIELDYQGGGGEYAQLEGLENYAPVDAVFSPSLQSVKYTGLPMAYVVPAHKMDHPPRLSNLTQLSLYGVLTCPGIAGDDDTAAVAGLVRLISSAPLLEDLTIEDWIHPATMETESLPKARLPRLAKSALREEVNNSPKLELLRHRVEFSAKGRAESPVLLFRSYLKIRDGALRHALTRLLVSDHRLSIEILRRAPVPVPREERLCRFCIAAVEDPIHALFECDCSLELVVLRRDFWEKCKNAMPSAETDAQTASRSRRSTRTAISYNDIRSMTSSEALFALLGSDHTCNVLALFTVQVFALFAVAPPYDPGVSVSPET</sequence>
<reference evidence="1 2" key="1">
    <citation type="journal article" date="2016" name="Mol. Biol. Evol.">
        <title>Comparative Genomics of Early-Diverging Mushroom-Forming Fungi Provides Insights into the Origins of Lignocellulose Decay Capabilities.</title>
        <authorList>
            <person name="Nagy L.G."/>
            <person name="Riley R."/>
            <person name="Tritt A."/>
            <person name="Adam C."/>
            <person name="Daum C."/>
            <person name="Floudas D."/>
            <person name="Sun H."/>
            <person name="Yadav J.S."/>
            <person name="Pangilinan J."/>
            <person name="Larsson K.H."/>
            <person name="Matsuura K."/>
            <person name="Barry K."/>
            <person name="Labutti K."/>
            <person name="Kuo R."/>
            <person name="Ohm R.A."/>
            <person name="Bhattacharya S.S."/>
            <person name="Shirouzu T."/>
            <person name="Yoshinaga Y."/>
            <person name="Martin F.M."/>
            <person name="Grigoriev I.V."/>
            <person name="Hibbett D.S."/>
        </authorList>
    </citation>
    <scope>NUCLEOTIDE SEQUENCE [LARGE SCALE GENOMIC DNA]</scope>
    <source>
        <strain evidence="1 2">HHB12029</strain>
    </source>
</reference>
<dbReference type="AlphaFoldDB" id="A0A165AZB6"/>
<dbReference type="STRING" id="1314781.A0A165AZB6"/>
<evidence type="ECO:0000313" key="2">
    <source>
        <dbReference type="Proteomes" id="UP000077266"/>
    </source>
</evidence>
<keyword evidence="2" id="KW-1185">Reference proteome</keyword>
<dbReference type="Proteomes" id="UP000077266">
    <property type="component" value="Unassembled WGS sequence"/>
</dbReference>
<name>A0A165AZB6_EXIGL</name>
<evidence type="ECO:0000313" key="1">
    <source>
        <dbReference type="EMBL" id="KZV79567.1"/>
    </source>
</evidence>
<dbReference type="EMBL" id="KV426594">
    <property type="protein sequence ID" value="KZV79567.1"/>
    <property type="molecule type" value="Genomic_DNA"/>
</dbReference>
<dbReference type="InParanoid" id="A0A165AZB6"/>
<gene>
    <name evidence="1" type="ORF">EXIGLDRAFT_706831</name>
</gene>
<organism evidence="1 2">
    <name type="scientific">Exidia glandulosa HHB12029</name>
    <dbReference type="NCBI Taxonomy" id="1314781"/>
    <lineage>
        <taxon>Eukaryota</taxon>
        <taxon>Fungi</taxon>
        <taxon>Dikarya</taxon>
        <taxon>Basidiomycota</taxon>
        <taxon>Agaricomycotina</taxon>
        <taxon>Agaricomycetes</taxon>
        <taxon>Auriculariales</taxon>
        <taxon>Exidiaceae</taxon>
        <taxon>Exidia</taxon>
    </lineage>
</organism>